<accession>A0A8J6LZ44</accession>
<reference evidence="1" key="1">
    <citation type="submission" date="2020-08" db="EMBL/GenBank/DDBJ databases">
        <authorList>
            <person name="Liu C."/>
            <person name="Sun Q."/>
        </authorList>
    </citation>
    <scope>NUCLEOTIDE SEQUENCE</scope>
    <source>
        <strain evidence="1">NSJ-65</strain>
    </source>
</reference>
<dbReference type="RefSeq" id="WP_186488038.1">
    <property type="nucleotide sequence ID" value="NZ_JACOGI010000001.1"/>
</dbReference>
<evidence type="ECO:0000313" key="2">
    <source>
        <dbReference type="Proteomes" id="UP000597668"/>
    </source>
</evidence>
<evidence type="ECO:0000313" key="1">
    <source>
        <dbReference type="EMBL" id="MBC3516362.1"/>
    </source>
</evidence>
<dbReference type="AlphaFoldDB" id="A0A8J6LZ44"/>
<sequence length="163" mass="18499">MDFEREKCQFVSLLQARKKLCQREMAAAQREVSRVLAVDDQLHNRQIEDMALAYPYWQKNTVYSPGEVLLDPETGRLFITAAPVSAGLQSAPSTPGMQHVYRPVPKRFADGSYCFVCGQNVFAQERYTDDKGRKWRALTDLCPCTSPPKEGIDWALEEGTEHV</sequence>
<comment type="caution">
    <text evidence="1">The sequence shown here is derived from an EMBL/GenBank/DDBJ whole genome shotgun (WGS) entry which is preliminary data.</text>
</comment>
<dbReference type="EMBL" id="JACOGI010000001">
    <property type="protein sequence ID" value="MBC3516362.1"/>
    <property type="molecule type" value="Genomic_DNA"/>
</dbReference>
<dbReference type="Proteomes" id="UP000597668">
    <property type="component" value="Unassembled WGS sequence"/>
</dbReference>
<gene>
    <name evidence="1" type="ORF">H8K20_08130</name>
</gene>
<organism evidence="1 2">
    <name type="scientific">Neobittarella massiliensis</name>
    <name type="common">ex Bilen et al. 2018</name>
    <dbReference type="NCBI Taxonomy" id="2041842"/>
    <lineage>
        <taxon>Bacteria</taxon>
        <taxon>Bacillati</taxon>
        <taxon>Bacillota</taxon>
        <taxon>Clostridia</taxon>
        <taxon>Eubacteriales</taxon>
        <taxon>Oscillospiraceae</taxon>
        <taxon>Neobittarella (ex Bilen et al. 2018)</taxon>
    </lineage>
</organism>
<proteinExistence type="predicted"/>
<protein>
    <submittedName>
        <fullName evidence="1">Uncharacterized protein</fullName>
    </submittedName>
</protein>
<name>A0A8J6LZ44_9FIRM</name>
<keyword evidence="2" id="KW-1185">Reference proteome</keyword>